<protein>
    <recommendedName>
        <fullName evidence="3">Transposase</fullName>
    </recommendedName>
</protein>
<reference evidence="1" key="1">
    <citation type="submission" date="2022-08" db="EMBL/GenBank/DDBJ databases">
        <title>Genomic Encyclopedia of Type Strains, Phase V (KMG-V): Genome sequencing to study the core and pangenomes of soil and plant-associated prokaryotes.</title>
        <authorList>
            <person name="Whitman W."/>
        </authorList>
    </citation>
    <scope>NUCLEOTIDE SEQUENCE</scope>
    <source>
        <strain evidence="1">SP2016B</strain>
    </source>
</reference>
<dbReference type="EMBL" id="JANTYZ010000002">
    <property type="protein sequence ID" value="MCS3864583.1"/>
    <property type="molecule type" value="Genomic_DNA"/>
</dbReference>
<dbReference type="Proteomes" id="UP001155034">
    <property type="component" value="Unassembled WGS sequence"/>
</dbReference>
<accession>A0A9X2U114</accession>
<evidence type="ECO:0000313" key="1">
    <source>
        <dbReference type="EMBL" id="MCS3864583.1"/>
    </source>
</evidence>
<proteinExistence type="predicted"/>
<evidence type="ECO:0008006" key="3">
    <source>
        <dbReference type="Google" id="ProtNLM"/>
    </source>
</evidence>
<name>A0A9X2U114_9BACT</name>
<comment type="caution">
    <text evidence="1">The sequence shown here is derived from an EMBL/GenBank/DDBJ whole genome shotgun (WGS) entry which is preliminary data.</text>
</comment>
<dbReference type="AlphaFoldDB" id="A0A9X2U114"/>
<gene>
    <name evidence="1" type="ORF">GGP82_001129</name>
</gene>
<dbReference type="RefSeq" id="WP_259083284.1">
    <property type="nucleotide sequence ID" value="NZ_JANTYZ010000002.1"/>
</dbReference>
<organism evidence="1 2">
    <name type="scientific">Salinibacter ruber</name>
    <dbReference type="NCBI Taxonomy" id="146919"/>
    <lineage>
        <taxon>Bacteria</taxon>
        <taxon>Pseudomonadati</taxon>
        <taxon>Rhodothermota</taxon>
        <taxon>Rhodothermia</taxon>
        <taxon>Rhodothermales</taxon>
        <taxon>Salinibacteraceae</taxon>
        <taxon>Salinibacter</taxon>
    </lineage>
</organism>
<sequence>MSSALTLALTDAERRTLCDARKRHDKPYVRERAAALLKIDDGWSGRKVAREGLLQSRTPDTVYTSYHDWQDHGIAALHIEEGRGL</sequence>
<evidence type="ECO:0000313" key="2">
    <source>
        <dbReference type="Proteomes" id="UP001155034"/>
    </source>
</evidence>